<evidence type="ECO:0000313" key="2">
    <source>
        <dbReference type="Proteomes" id="UP000321196"/>
    </source>
</evidence>
<dbReference type="RefSeq" id="WP_147824535.1">
    <property type="nucleotide sequence ID" value="NZ_BAAARG010000001.1"/>
</dbReference>
<accession>A0A5C8HP07</accession>
<dbReference type="Proteomes" id="UP000321196">
    <property type="component" value="Unassembled WGS sequence"/>
</dbReference>
<gene>
    <name evidence="1" type="ORF">FVP60_01670</name>
</gene>
<sequence>MNALITQPLEITVHHHEIIRGVGAGLWRVTDHRSFVLGNIQALPESLGVRYHAMRFHPPTATFRSVGAFWSPDEALLCLRHSR</sequence>
<proteinExistence type="predicted"/>
<dbReference type="EMBL" id="VRSW01000001">
    <property type="protein sequence ID" value="TXK05724.1"/>
    <property type="molecule type" value="Genomic_DNA"/>
</dbReference>
<dbReference type="OrthoDB" id="5120662at2"/>
<reference evidence="1 2" key="1">
    <citation type="submission" date="2019-08" db="EMBL/GenBank/DDBJ databases">
        <authorList>
            <person name="Dong K."/>
        </authorList>
    </citation>
    <scope>NUCLEOTIDE SEQUENCE [LARGE SCALE GENOMIC DNA]</scope>
    <source>
        <strain evidence="1 2">M4-8</strain>
    </source>
</reference>
<protein>
    <submittedName>
        <fullName evidence="1">DNA mismatch repair protein</fullName>
    </submittedName>
</protein>
<name>A0A5C8HP07_9MICO</name>
<keyword evidence="2" id="KW-1185">Reference proteome</keyword>
<dbReference type="AlphaFoldDB" id="A0A5C8HP07"/>
<comment type="caution">
    <text evidence="1">The sequence shown here is derived from an EMBL/GenBank/DDBJ whole genome shotgun (WGS) entry which is preliminary data.</text>
</comment>
<organism evidence="1 2">
    <name type="scientific">Microbacterium mitrae</name>
    <dbReference type="NCBI Taxonomy" id="664640"/>
    <lineage>
        <taxon>Bacteria</taxon>
        <taxon>Bacillati</taxon>
        <taxon>Actinomycetota</taxon>
        <taxon>Actinomycetes</taxon>
        <taxon>Micrococcales</taxon>
        <taxon>Microbacteriaceae</taxon>
        <taxon>Microbacterium</taxon>
    </lineage>
</organism>
<evidence type="ECO:0000313" key="1">
    <source>
        <dbReference type="EMBL" id="TXK05724.1"/>
    </source>
</evidence>